<comment type="caution">
    <text evidence="1">The sequence shown here is derived from an EMBL/GenBank/DDBJ whole genome shotgun (WGS) entry which is preliminary data.</text>
</comment>
<name>A0A8H6YUI0_9AGAR</name>
<keyword evidence="2" id="KW-1185">Reference proteome</keyword>
<evidence type="ECO:0000313" key="2">
    <source>
        <dbReference type="Proteomes" id="UP000623467"/>
    </source>
</evidence>
<gene>
    <name evidence="1" type="ORF">MSAN_01070500</name>
</gene>
<reference evidence="1" key="1">
    <citation type="submission" date="2020-05" db="EMBL/GenBank/DDBJ databases">
        <title>Mycena genomes resolve the evolution of fungal bioluminescence.</title>
        <authorList>
            <person name="Tsai I.J."/>
        </authorList>
    </citation>
    <scope>NUCLEOTIDE SEQUENCE</scope>
    <source>
        <strain evidence="1">160909Yilan</strain>
    </source>
</reference>
<dbReference type="OrthoDB" id="2576496at2759"/>
<sequence length="339" mass="37364">MGPVAKRQTKSTITISPESVVDLSKSVLLPMLCSALVASDPESKSGSFKPCGQILNCWKAFNKHQIKHSSVRKGYNGVQYVCHLTSCTAKLHNSLSSLKSHIMLVHMKQCPLPCPLRTCTRARFSGSGKEQFTTFSRDRDLVEHFENSHNDLLGQAVDLYSTVLFPRWDPFPTTKSAIRPPPLPPSSSLPPGSLFIQQIIVNPTPHFTQLISAESGFLPTAHTLKPTPPRGRRRLLASTALDAQDSFPSPQSDSSHYEFADLPRHDAMLPLPPFMVQKIGEGLGPRRDLVRPLPQPSWTWGDKPPPATSIFYEALRKQVYAQYAEGEGAAADEDLNSAS</sequence>
<evidence type="ECO:0000313" key="1">
    <source>
        <dbReference type="EMBL" id="KAF7364115.1"/>
    </source>
</evidence>
<proteinExistence type="predicted"/>
<accession>A0A8H6YUI0</accession>
<organism evidence="1 2">
    <name type="scientific">Mycena sanguinolenta</name>
    <dbReference type="NCBI Taxonomy" id="230812"/>
    <lineage>
        <taxon>Eukaryota</taxon>
        <taxon>Fungi</taxon>
        <taxon>Dikarya</taxon>
        <taxon>Basidiomycota</taxon>
        <taxon>Agaricomycotina</taxon>
        <taxon>Agaricomycetes</taxon>
        <taxon>Agaricomycetidae</taxon>
        <taxon>Agaricales</taxon>
        <taxon>Marasmiineae</taxon>
        <taxon>Mycenaceae</taxon>
        <taxon>Mycena</taxon>
    </lineage>
</organism>
<evidence type="ECO:0008006" key="3">
    <source>
        <dbReference type="Google" id="ProtNLM"/>
    </source>
</evidence>
<dbReference type="EMBL" id="JACAZH010000007">
    <property type="protein sequence ID" value="KAF7364115.1"/>
    <property type="molecule type" value="Genomic_DNA"/>
</dbReference>
<dbReference type="AlphaFoldDB" id="A0A8H6YUI0"/>
<protein>
    <recommendedName>
        <fullName evidence="3">C2H2-type domain-containing protein</fullName>
    </recommendedName>
</protein>
<dbReference type="Proteomes" id="UP000623467">
    <property type="component" value="Unassembled WGS sequence"/>
</dbReference>